<dbReference type="Gene3D" id="3.30.70.660">
    <property type="entry name" value="Pseudouridine synthase I, catalytic domain, C-terminal subdomain"/>
    <property type="match status" value="1"/>
</dbReference>
<reference evidence="9 10" key="1">
    <citation type="submission" date="2014-03" db="EMBL/GenBank/DDBJ databases">
        <title>Genomics of Bifidobacteria.</title>
        <authorList>
            <person name="Ventura M."/>
            <person name="Milani C."/>
            <person name="Lugli G.A."/>
        </authorList>
    </citation>
    <scope>NUCLEOTIDE SEQUENCE [LARGE SCALE GENOMIC DNA]</scope>
    <source>
        <strain evidence="9 10">LMG 21395</strain>
    </source>
</reference>
<evidence type="ECO:0000256" key="3">
    <source>
        <dbReference type="ARBA" id="ARBA00023235"/>
    </source>
</evidence>
<feature type="domain" description="Pseudouridine synthase I TruA alpha/beta" evidence="8">
    <location>
        <begin position="11"/>
        <end position="119"/>
    </location>
</feature>
<feature type="binding site" evidence="4 6">
    <location>
        <position position="126"/>
    </location>
    <ligand>
        <name>substrate</name>
    </ligand>
</feature>
<proteinExistence type="inferred from homology"/>
<comment type="function">
    <text evidence="4">Formation of pseudouridine at positions 38, 39 and 40 in the anticodon stem and loop of transfer RNAs.</text>
</comment>
<gene>
    <name evidence="4" type="primary">truA</name>
    <name evidence="9" type="ORF">THER5_0773</name>
</gene>
<comment type="caution">
    <text evidence="4">Lacks conserved residue(s) required for the propagation of feature annotation.</text>
</comment>
<dbReference type="EC" id="5.4.99.12" evidence="4"/>
<organism evidence="9 10">
    <name type="scientific">Bifidobacterium thermacidophilum subsp. thermacidophilum</name>
    <dbReference type="NCBI Taxonomy" id="79262"/>
    <lineage>
        <taxon>Bacteria</taxon>
        <taxon>Bacillati</taxon>
        <taxon>Actinomycetota</taxon>
        <taxon>Actinomycetes</taxon>
        <taxon>Bifidobacteriales</taxon>
        <taxon>Bifidobacteriaceae</taxon>
        <taxon>Bifidobacterium</taxon>
    </lineage>
</organism>
<dbReference type="CDD" id="cd02570">
    <property type="entry name" value="PseudoU_synth_EcTruA"/>
    <property type="match status" value="1"/>
</dbReference>
<evidence type="ECO:0000256" key="1">
    <source>
        <dbReference type="ARBA" id="ARBA00009375"/>
    </source>
</evidence>
<dbReference type="HAMAP" id="MF_00171">
    <property type="entry name" value="TruA"/>
    <property type="match status" value="1"/>
</dbReference>
<evidence type="ECO:0000256" key="5">
    <source>
        <dbReference type="PIRSR" id="PIRSR001430-1"/>
    </source>
</evidence>
<comment type="catalytic activity">
    <reaction evidence="4 7">
        <text>uridine(38/39/40) in tRNA = pseudouridine(38/39/40) in tRNA</text>
        <dbReference type="Rhea" id="RHEA:22376"/>
        <dbReference type="Rhea" id="RHEA-COMP:10085"/>
        <dbReference type="Rhea" id="RHEA-COMP:10087"/>
        <dbReference type="ChEBI" id="CHEBI:65314"/>
        <dbReference type="ChEBI" id="CHEBI:65315"/>
        <dbReference type="EC" id="5.4.99.12"/>
    </reaction>
</comment>
<evidence type="ECO:0000259" key="8">
    <source>
        <dbReference type="Pfam" id="PF01416"/>
    </source>
</evidence>
<dbReference type="FunFam" id="3.30.70.580:FF:000001">
    <property type="entry name" value="tRNA pseudouridine synthase A"/>
    <property type="match status" value="1"/>
</dbReference>
<dbReference type="PANTHER" id="PTHR11142">
    <property type="entry name" value="PSEUDOURIDYLATE SYNTHASE"/>
    <property type="match status" value="1"/>
</dbReference>
<dbReference type="EMBL" id="JGZT01000005">
    <property type="protein sequence ID" value="KFJ03315.1"/>
    <property type="molecule type" value="Genomic_DNA"/>
</dbReference>
<dbReference type="AlphaFoldDB" id="A0A087E6B4"/>
<protein>
    <recommendedName>
        <fullName evidence="4">tRNA pseudouridine synthase A</fullName>
        <ecNumber evidence="4">5.4.99.12</ecNumber>
    </recommendedName>
    <alternativeName>
        <fullName evidence="4">tRNA pseudouridine(38-40) synthase</fullName>
    </alternativeName>
    <alternativeName>
        <fullName evidence="4">tRNA pseudouridylate synthase I</fullName>
    </alternativeName>
    <alternativeName>
        <fullName evidence="4">tRNA-uridine isomerase I</fullName>
    </alternativeName>
</protein>
<evidence type="ECO:0000313" key="9">
    <source>
        <dbReference type="EMBL" id="KFJ03315.1"/>
    </source>
</evidence>
<dbReference type="PANTHER" id="PTHR11142:SF0">
    <property type="entry name" value="TRNA PSEUDOURIDINE SYNTHASE-LIKE 1"/>
    <property type="match status" value="1"/>
</dbReference>
<dbReference type="InterPro" id="IPR020097">
    <property type="entry name" value="PsdUridine_synth_TruA_a/b_dom"/>
</dbReference>
<comment type="caution">
    <text evidence="9">The sequence shown here is derived from an EMBL/GenBank/DDBJ whole genome shotgun (WGS) entry which is preliminary data.</text>
</comment>
<evidence type="ECO:0000256" key="4">
    <source>
        <dbReference type="HAMAP-Rule" id="MF_00171"/>
    </source>
</evidence>
<evidence type="ECO:0000256" key="6">
    <source>
        <dbReference type="PIRSR" id="PIRSR001430-2"/>
    </source>
</evidence>
<dbReference type="Pfam" id="PF01416">
    <property type="entry name" value="PseudoU_synth_1"/>
    <property type="match status" value="2"/>
</dbReference>
<dbReference type="NCBIfam" id="TIGR00071">
    <property type="entry name" value="hisT_truA"/>
    <property type="match status" value="1"/>
</dbReference>
<comment type="similarity">
    <text evidence="1 4 7">Belongs to the tRNA pseudouridine synthase TruA family.</text>
</comment>
<dbReference type="Proteomes" id="UP000029003">
    <property type="component" value="Unassembled WGS sequence"/>
</dbReference>
<name>A0A087E6B4_9BIFI</name>
<evidence type="ECO:0000256" key="2">
    <source>
        <dbReference type="ARBA" id="ARBA00022694"/>
    </source>
</evidence>
<dbReference type="InterPro" id="IPR001406">
    <property type="entry name" value="PsdUridine_synth_TruA"/>
</dbReference>
<dbReference type="SUPFAM" id="SSF55120">
    <property type="entry name" value="Pseudouridine synthase"/>
    <property type="match status" value="1"/>
</dbReference>
<keyword evidence="2 4" id="KW-0819">tRNA processing</keyword>
<accession>A0A087E6B4</accession>
<dbReference type="InterPro" id="IPR020094">
    <property type="entry name" value="TruA/RsuA/RluB/E/F_N"/>
</dbReference>
<evidence type="ECO:0000313" key="10">
    <source>
        <dbReference type="Proteomes" id="UP000029003"/>
    </source>
</evidence>
<sequence length="301" mass="33094">MPMRLRIDLSYDGGGYHGWARQPELRTVQGELEHALATILRLADEREVRVTVAGRTDTGVHALGQVCHVDISPEVLDSCIGHMQANGVEALERRLKHVLPDDIVIRSISRAPEGFDARFSALERTYVYRICDAGRPVDPRMRGFVAAIPDRLDLGLMNEAARMTVGLHDFGSFATPNPGGTTIREVMRAHWDRIPDAPLVSGDSDPAGYRVSVLESGLVCFTIVADAFAHNMVRSLVNACVQVGRGRKSLDWFAHKMAEPVREGSTGPIDARGLTLEHVSYPPDDELAARAEAIRAKRTLE</sequence>
<keyword evidence="3 4" id="KW-0413">Isomerase</keyword>
<dbReference type="GO" id="GO:0003723">
    <property type="term" value="F:RNA binding"/>
    <property type="evidence" value="ECO:0007669"/>
    <property type="project" value="InterPro"/>
</dbReference>
<feature type="active site" description="Nucleophile" evidence="4 5">
    <location>
        <position position="57"/>
    </location>
</feature>
<dbReference type="PIRSF" id="PIRSF001430">
    <property type="entry name" value="tRNA_psdUrid_synth"/>
    <property type="match status" value="1"/>
</dbReference>
<feature type="domain" description="Pseudouridine synthase I TruA alpha/beta" evidence="8">
    <location>
        <begin position="160"/>
        <end position="282"/>
    </location>
</feature>
<dbReference type="InterPro" id="IPR020103">
    <property type="entry name" value="PsdUridine_synth_cat_dom_sf"/>
</dbReference>
<dbReference type="InterPro" id="IPR020095">
    <property type="entry name" value="PsdUridine_synth_TruA_C"/>
</dbReference>
<dbReference type="GO" id="GO:0160147">
    <property type="term" value="F:tRNA pseudouridine(38-40) synthase activity"/>
    <property type="evidence" value="ECO:0007669"/>
    <property type="project" value="UniProtKB-EC"/>
</dbReference>
<dbReference type="Gene3D" id="3.30.70.580">
    <property type="entry name" value="Pseudouridine synthase I, catalytic domain, N-terminal subdomain"/>
    <property type="match status" value="1"/>
</dbReference>
<comment type="subunit">
    <text evidence="4">Homodimer.</text>
</comment>
<dbReference type="GO" id="GO:0031119">
    <property type="term" value="P:tRNA pseudouridine synthesis"/>
    <property type="evidence" value="ECO:0007669"/>
    <property type="project" value="UniProtKB-UniRule"/>
</dbReference>
<evidence type="ECO:0000256" key="7">
    <source>
        <dbReference type="RuleBase" id="RU003792"/>
    </source>
</evidence>